<dbReference type="EMBL" id="CP045892">
    <property type="protein sequence ID" value="QQP52370.1"/>
    <property type="molecule type" value="Genomic_DNA"/>
</dbReference>
<evidence type="ECO:0000313" key="2">
    <source>
        <dbReference type="Proteomes" id="UP000595437"/>
    </source>
</evidence>
<sequence length="97" mass="11207">MDPMWKDVKHVFECMIKGCVRQETWSVTLVKERAFSIQCFLWRQKNGPFVCASPSEIQSPLRPIGDGLSEGGMMDMDETTHQEVNQERYMHEHGVCS</sequence>
<reference evidence="2" key="1">
    <citation type="submission" date="2021-01" db="EMBL/GenBank/DDBJ databases">
        <title>Caligus Genome Assembly.</title>
        <authorList>
            <person name="Gallardo-Escarate C."/>
        </authorList>
    </citation>
    <scope>NUCLEOTIDE SEQUENCE [LARGE SCALE GENOMIC DNA]</scope>
</reference>
<gene>
    <name evidence="1" type="ORF">FKW44_004508</name>
</gene>
<protein>
    <submittedName>
        <fullName evidence="1">Uncharacterized protein</fullName>
    </submittedName>
</protein>
<evidence type="ECO:0000313" key="1">
    <source>
        <dbReference type="EMBL" id="QQP52370.1"/>
    </source>
</evidence>
<dbReference type="AlphaFoldDB" id="A0A7T8HM16"/>
<accession>A0A7T8HM16</accession>
<name>A0A7T8HM16_CALRO</name>
<dbReference type="Proteomes" id="UP000595437">
    <property type="component" value="Chromosome 3"/>
</dbReference>
<proteinExistence type="predicted"/>
<keyword evidence="2" id="KW-1185">Reference proteome</keyword>
<organism evidence="1 2">
    <name type="scientific">Caligus rogercresseyi</name>
    <name type="common">Sea louse</name>
    <dbReference type="NCBI Taxonomy" id="217165"/>
    <lineage>
        <taxon>Eukaryota</taxon>
        <taxon>Metazoa</taxon>
        <taxon>Ecdysozoa</taxon>
        <taxon>Arthropoda</taxon>
        <taxon>Crustacea</taxon>
        <taxon>Multicrustacea</taxon>
        <taxon>Hexanauplia</taxon>
        <taxon>Copepoda</taxon>
        <taxon>Siphonostomatoida</taxon>
        <taxon>Caligidae</taxon>
        <taxon>Caligus</taxon>
    </lineage>
</organism>